<evidence type="ECO:0000313" key="2">
    <source>
        <dbReference type="Proteomes" id="UP001213799"/>
    </source>
</evidence>
<name>A0AAD6DL03_9EURO</name>
<dbReference type="GeneID" id="81592342"/>
<dbReference type="Proteomes" id="UP001213799">
    <property type="component" value="Unassembled WGS sequence"/>
</dbReference>
<evidence type="ECO:0000313" key="1">
    <source>
        <dbReference type="EMBL" id="KAJ5588368.1"/>
    </source>
</evidence>
<protein>
    <submittedName>
        <fullName evidence="1">Uncharacterized protein</fullName>
    </submittedName>
</protein>
<gene>
    <name evidence="1" type="ORF">N7537_011046</name>
</gene>
<organism evidence="1 2">
    <name type="scientific">Penicillium hordei</name>
    <dbReference type="NCBI Taxonomy" id="40994"/>
    <lineage>
        <taxon>Eukaryota</taxon>
        <taxon>Fungi</taxon>
        <taxon>Dikarya</taxon>
        <taxon>Ascomycota</taxon>
        <taxon>Pezizomycotina</taxon>
        <taxon>Eurotiomycetes</taxon>
        <taxon>Eurotiomycetidae</taxon>
        <taxon>Eurotiales</taxon>
        <taxon>Aspergillaceae</taxon>
        <taxon>Penicillium</taxon>
    </lineage>
</organism>
<dbReference type="EMBL" id="JAQJAE010000006">
    <property type="protein sequence ID" value="KAJ5588368.1"/>
    <property type="molecule type" value="Genomic_DNA"/>
</dbReference>
<proteinExistence type="predicted"/>
<reference evidence="1" key="1">
    <citation type="journal article" date="2023" name="IMA Fungus">
        <title>Comparative genomic study of the Penicillium genus elucidates a diverse pangenome and 15 lateral gene transfer events.</title>
        <authorList>
            <person name="Petersen C."/>
            <person name="Sorensen T."/>
            <person name="Nielsen M.R."/>
            <person name="Sondergaard T.E."/>
            <person name="Sorensen J.L."/>
            <person name="Fitzpatrick D.A."/>
            <person name="Frisvad J.C."/>
            <person name="Nielsen K.L."/>
        </authorList>
    </citation>
    <scope>NUCLEOTIDE SEQUENCE</scope>
    <source>
        <strain evidence="1">IBT 12815</strain>
    </source>
</reference>
<reference evidence="1" key="2">
    <citation type="submission" date="2023-01" db="EMBL/GenBank/DDBJ databases">
        <authorList>
            <person name="Petersen C."/>
        </authorList>
    </citation>
    <scope>NUCLEOTIDE SEQUENCE</scope>
    <source>
        <strain evidence="1">IBT 12815</strain>
    </source>
</reference>
<comment type="caution">
    <text evidence="1">The sequence shown here is derived from an EMBL/GenBank/DDBJ whole genome shotgun (WGS) entry which is preliminary data.</text>
</comment>
<dbReference type="AlphaFoldDB" id="A0AAD6DL03"/>
<sequence length="95" mass="10070">MPSFQLAATSGPTVFVSFTAPVASSKESWPIATKGQWYSTPSFAALQDKDALKWKASIILISLIASSADDEFNGLGGFVTPQDVLLQSEFGGLDI</sequence>
<keyword evidence="2" id="KW-1185">Reference proteome</keyword>
<dbReference type="RefSeq" id="XP_056747387.1">
    <property type="nucleotide sequence ID" value="XM_056902100.1"/>
</dbReference>
<accession>A0AAD6DL03</accession>